<dbReference type="AlphaFoldDB" id="A0A8H4B1Z5"/>
<sequence length="79" mass="8883">MIIPTNEINNSDNNINEINNSNFNKSKTLNKPPILVEDNVLNALRETVLLFPMNNMSLCNFDTIDTTNTTQTVNTLRAS</sequence>
<keyword evidence="2" id="KW-1185">Reference proteome</keyword>
<organism evidence="1 2">
    <name type="scientific">Gigaspora margarita</name>
    <dbReference type="NCBI Taxonomy" id="4874"/>
    <lineage>
        <taxon>Eukaryota</taxon>
        <taxon>Fungi</taxon>
        <taxon>Fungi incertae sedis</taxon>
        <taxon>Mucoromycota</taxon>
        <taxon>Glomeromycotina</taxon>
        <taxon>Glomeromycetes</taxon>
        <taxon>Diversisporales</taxon>
        <taxon>Gigasporaceae</taxon>
        <taxon>Gigaspora</taxon>
    </lineage>
</organism>
<dbReference type="EMBL" id="WTPW01000054">
    <property type="protein sequence ID" value="KAF0553850.1"/>
    <property type="molecule type" value="Genomic_DNA"/>
</dbReference>
<accession>A0A8H4B1Z5</accession>
<protein>
    <submittedName>
        <fullName evidence="1">Uncharacterized protein</fullName>
    </submittedName>
</protein>
<name>A0A8H4B1Z5_GIGMA</name>
<proteinExistence type="predicted"/>
<evidence type="ECO:0000313" key="2">
    <source>
        <dbReference type="Proteomes" id="UP000439903"/>
    </source>
</evidence>
<gene>
    <name evidence="1" type="ORF">F8M41_019910</name>
</gene>
<reference evidence="1 2" key="1">
    <citation type="journal article" date="2019" name="Environ. Microbiol.">
        <title>At the nexus of three kingdoms: the genome of the mycorrhizal fungus Gigaspora margarita provides insights into plant, endobacterial and fungal interactions.</title>
        <authorList>
            <person name="Venice F."/>
            <person name="Ghignone S."/>
            <person name="Salvioli di Fossalunga A."/>
            <person name="Amselem J."/>
            <person name="Novero M."/>
            <person name="Xianan X."/>
            <person name="Sedzielewska Toro K."/>
            <person name="Morin E."/>
            <person name="Lipzen A."/>
            <person name="Grigoriev I.V."/>
            <person name="Henrissat B."/>
            <person name="Martin F.M."/>
            <person name="Bonfante P."/>
        </authorList>
    </citation>
    <scope>NUCLEOTIDE SEQUENCE [LARGE SCALE GENOMIC DNA]</scope>
    <source>
        <strain evidence="1 2">BEG34</strain>
    </source>
</reference>
<comment type="caution">
    <text evidence="1">The sequence shown here is derived from an EMBL/GenBank/DDBJ whole genome shotgun (WGS) entry which is preliminary data.</text>
</comment>
<dbReference type="Proteomes" id="UP000439903">
    <property type="component" value="Unassembled WGS sequence"/>
</dbReference>
<evidence type="ECO:0000313" key="1">
    <source>
        <dbReference type="EMBL" id="KAF0553850.1"/>
    </source>
</evidence>